<evidence type="ECO:0000256" key="3">
    <source>
        <dbReference type="ARBA" id="ARBA00022630"/>
    </source>
</evidence>
<dbReference type="PROSITE" id="PS00624">
    <property type="entry name" value="GMC_OXRED_2"/>
    <property type="match status" value="1"/>
</dbReference>
<dbReference type="SUPFAM" id="SSF54373">
    <property type="entry name" value="FAD-linked reductases, C-terminal domain"/>
    <property type="match status" value="1"/>
</dbReference>
<dbReference type="PANTHER" id="PTHR11552:SF201">
    <property type="entry name" value="GLUCOSE-METHANOL-CHOLINE OXIDOREDUCTASE N-TERMINAL DOMAIN-CONTAINING PROTEIN"/>
    <property type="match status" value="1"/>
</dbReference>
<organism evidence="12 13">
    <name type="scientific">Phanerochaete sordida</name>
    <dbReference type="NCBI Taxonomy" id="48140"/>
    <lineage>
        <taxon>Eukaryota</taxon>
        <taxon>Fungi</taxon>
        <taxon>Dikarya</taxon>
        <taxon>Basidiomycota</taxon>
        <taxon>Agaricomycotina</taxon>
        <taxon>Agaricomycetes</taxon>
        <taxon>Polyporales</taxon>
        <taxon>Phanerochaetaceae</taxon>
        <taxon>Phanerochaete</taxon>
    </lineage>
</organism>
<dbReference type="Pfam" id="PF05199">
    <property type="entry name" value="GMC_oxred_C"/>
    <property type="match status" value="1"/>
</dbReference>
<dbReference type="InterPro" id="IPR036188">
    <property type="entry name" value="FAD/NAD-bd_sf"/>
</dbReference>
<keyword evidence="6" id="KW-0560">Oxidoreductase</keyword>
<keyword evidence="4" id="KW-0732">Signal</keyword>
<name>A0A9P3G8Z9_9APHY</name>
<dbReference type="PROSITE" id="PS00623">
    <property type="entry name" value="GMC_OXRED_1"/>
    <property type="match status" value="1"/>
</dbReference>
<dbReference type="OrthoDB" id="269227at2759"/>
<dbReference type="SUPFAM" id="SSF51905">
    <property type="entry name" value="FAD/NAD(P)-binding domain"/>
    <property type="match status" value="1"/>
</dbReference>
<evidence type="ECO:0000256" key="1">
    <source>
        <dbReference type="ARBA" id="ARBA00001974"/>
    </source>
</evidence>
<evidence type="ECO:0000256" key="5">
    <source>
        <dbReference type="ARBA" id="ARBA00022827"/>
    </source>
</evidence>
<proteinExistence type="inferred from homology"/>
<evidence type="ECO:0000313" key="12">
    <source>
        <dbReference type="EMBL" id="GJE91578.1"/>
    </source>
</evidence>
<comment type="similarity">
    <text evidence="2 9">Belongs to the GMC oxidoreductase family.</text>
</comment>
<dbReference type="Gene3D" id="3.50.50.60">
    <property type="entry name" value="FAD/NAD(P)-binding domain"/>
    <property type="match status" value="1"/>
</dbReference>
<feature type="active site" description="Proton donor" evidence="7">
    <location>
        <position position="539"/>
    </location>
</feature>
<comment type="caution">
    <text evidence="12">The sequence shown here is derived from an EMBL/GenBank/DDBJ whole genome shotgun (WGS) entry which is preliminary data.</text>
</comment>
<gene>
    <name evidence="12" type="ORF">PsYK624_077280</name>
</gene>
<evidence type="ECO:0000256" key="7">
    <source>
        <dbReference type="PIRSR" id="PIRSR000137-1"/>
    </source>
</evidence>
<dbReference type="Proteomes" id="UP000703269">
    <property type="component" value="Unassembled WGS sequence"/>
</dbReference>
<dbReference type="PANTHER" id="PTHR11552">
    <property type="entry name" value="GLUCOSE-METHANOL-CHOLINE GMC OXIDOREDUCTASE"/>
    <property type="match status" value="1"/>
</dbReference>
<evidence type="ECO:0000256" key="8">
    <source>
        <dbReference type="PIRSR" id="PIRSR000137-2"/>
    </source>
</evidence>
<comment type="cofactor">
    <cofactor evidence="1 8">
        <name>FAD</name>
        <dbReference type="ChEBI" id="CHEBI:57692"/>
    </cofactor>
</comment>
<dbReference type="InterPro" id="IPR000172">
    <property type="entry name" value="GMC_OxRdtase_N"/>
</dbReference>
<dbReference type="GO" id="GO:0016614">
    <property type="term" value="F:oxidoreductase activity, acting on CH-OH group of donors"/>
    <property type="evidence" value="ECO:0007669"/>
    <property type="project" value="InterPro"/>
</dbReference>
<dbReference type="EMBL" id="BPQB01000022">
    <property type="protein sequence ID" value="GJE91578.1"/>
    <property type="molecule type" value="Genomic_DNA"/>
</dbReference>
<feature type="domain" description="Glucose-methanol-choline oxidoreductase N-terminal" evidence="10">
    <location>
        <begin position="91"/>
        <end position="114"/>
    </location>
</feature>
<dbReference type="GO" id="GO:0050660">
    <property type="term" value="F:flavin adenine dinucleotide binding"/>
    <property type="evidence" value="ECO:0007669"/>
    <property type="project" value="InterPro"/>
</dbReference>
<reference evidence="12 13" key="1">
    <citation type="submission" date="2021-08" db="EMBL/GenBank/DDBJ databases">
        <title>Draft Genome Sequence of Phanerochaete sordida strain YK-624.</title>
        <authorList>
            <person name="Mori T."/>
            <person name="Dohra H."/>
            <person name="Suzuki T."/>
            <person name="Kawagishi H."/>
            <person name="Hirai H."/>
        </authorList>
    </citation>
    <scope>NUCLEOTIDE SEQUENCE [LARGE SCALE GENOMIC DNA]</scope>
    <source>
        <strain evidence="12 13">YK-624</strain>
    </source>
</reference>
<evidence type="ECO:0000313" key="13">
    <source>
        <dbReference type="Proteomes" id="UP000703269"/>
    </source>
</evidence>
<feature type="active site" description="Proton acceptor" evidence="7">
    <location>
        <position position="582"/>
    </location>
</feature>
<keyword evidence="13" id="KW-1185">Reference proteome</keyword>
<dbReference type="InterPro" id="IPR012132">
    <property type="entry name" value="GMC_OxRdtase"/>
</dbReference>
<feature type="binding site" evidence="8">
    <location>
        <begin position="583"/>
        <end position="584"/>
    </location>
    <ligand>
        <name>FAD</name>
        <dbReference type="ChEBI" id="CHEBI:57692"/>
    </ligand>
</feature>
<protein>
    <submittedName>
        <fullName evidence="12">GMC family oxidoreductase</fullName>
    </submittedName>
</protein>
<evidence type="ECO:0000259" key="10">
    <source>
        <dbReference type="PROSITE" id="PS00623"/>
    </source>
</evidence>
<dbReference type="PIRSF" id="PIRSF000137">
    <property type="entry name" value="Alcohol_oxidase"/>
    <property type="match status" value="1"/>
</dbReference>
<evidence type="ECO:0000256" key="4">
    <source>
        <dbReference type="ARBA" id="ARBA00022729"/>
    </source>
</evidence>
<dbReference type="AlphaFoldDB" id="A0A9P3G8Z9"/>
<evidence type="ECO:0000256" key="2">
    <source>
        <dbReference type="ARBA" id="ARBA00010790"/>
    </source>
</evidence>
<evidence type="ECO:0000256" key="6">
    <source>
        <dbReference type="ARBA" id="ARBA00023002"/>
    </source>
</evidence>
<feature type="binding site" evidence="8">
    <location>
        <begin position="101"/>
        <end position="104"/>
    </location>
    <ligand>
        <name>FAD</name>
        <dbReference type="ChEBI" id="CHEBI:57692"/>
    </ligand>
</feature>
<feature type="domain" description="Glucose-methanol-choline oxidoreductase N-terminal" evidence="11">
    <location>
        <begin position="282"/>
        <end position="296"/>
    </location>
</feature>
<dbReference type="Pfam" id="PF00732">
    <property type="entry name" value="GMC_oxred_N"/>
    <property type="match status" value="1"/>
</dbReference>
<evidence type="ECO:0000259" key="11">
    <source>
        <dbReference type="PROSITE" id="PS00624"/>
    </source>
</evidence>
<sequence length="604" mass="66301">MTAFLNNVASKSFDYVIIGGGTAGLTVAARLSEDPNTTVCVLEAGNANIDGPAISALASYGRHYGDERYDWNHVTTRQALGGDRRVPWARGRGLGGSSAINFMVWTKPPAEEINDMERLGNPGWNWKNYQKYAQKAERFIEPSSPQKQKFGLPGYEDSVSRNGAVIIGFPRTISEAEILAQKVLVNTGIFKAAQPYGGDPNGYFWTMGTHDPRTSTRSYATTAYYLPNKDRPNLTVLIRALARRVVTRPGADGKLNASGVEFIYGDETYSVRASKEVILSAGSIKSPQLLELSGIGQRAVLEKAGIPVKIDLPGVGENMQEHCVGGFNYELREGVDFPTADPIRQPSQLAMQQELFKRGEGAFTLGMPTLAFVPLESITSRAQDIYEKAKAEVDRRAKDGVAPGLLEQWQIQLERLAPGQNQAGPGCELIFFAGKLDAAPPEEGKKYVFLAPATNHNFSRGSIHVTSNDPRQEAEIDARYFEHQVDLDIFLETAKFVRKLAQASPLRDVIEKEVAPVPEMGTDEQLAEFLKQTFHTSRHTCGTCSMLPKEKGGVVDHTLKVYGTDNLRVIDLSILPLHFASHPQASVYIFAEMASDIVKGTFET</sequence>
<keyword evidence="3 9" id="KW-0285">Flavoprotein</keyword>
<dbReference type="Gene3D" id="3.30.560.10">
    <property type="entry name" value="Glucose Oxidase, domain 3"/>
    <property type="match status" value="1"/>
</dbReference>
<evidence type="ECO:0000256" key="9">
    <source>
        <dbReference type="RuleBase" id="RU003968"/>
    </source>
</evidence>
<accession>A0A9P3G8Z9</accession>
<keyword evidence="5 8" id="KW-0274">FAD</keyword>
<dbReference type="InterPro" id="IPR007867">
    <property type="entry name" value="GMC_OxRtase_C"/>
</dbReference>